<dbReference type="GO" id="GO:0004177">
    <property type="term" value="F:aminopeptidase activity"/>
    <property type="evidence" value="ECO:0007669"/>
    <property type="project" value="UniProtKB-KW"/>
</dbReference>
<dbReference type="Gene3D" id="3.60.70.12">
    <property type="entry name" value="L-amino peptidase D-ALA esterase/amidase"/>
    <property type="match status" value="1"/>
</dbReference>
<keyword evidence="2" id="KW-0645">Protease</keyword>
<evidence type="ECO:0000256" key="1">
    <source>
        <dbReference type="ARBA" id="ARBA00007068"/>
    </source>
</evidence>
<gene>
    <name evidence="2" type="ORF">EDD68_10345</name>
</gene>
<name>A0A4R3NE61_9BACI</name>
<comment type="similarity">
    <text evidence="1">Belongs to the peptidase S58 family.</text>
</comment>
<keyword evidence="2" id="KW-0031">Aminopeptidase</keyword>
<evidence type="ECO:0000313" key="3">
    <source>
        <dbReference type="Proteomes" id="UP000294650"/>
    </source>
</evidence>
<organism evidence="2 3">
    <name type="scientific">Melghiribacillus thermohalophilus</name>
    <dbReference type="NCBI Taxonomy" id="1324956"/>
    <lineage>
        <taxon>Bacteria</taxon>
        <taxon>Bacillati</taxon>
        <taxon>Bacillota</taxon>
        <taxon>Bacilli</taxon>
        <taxon>Bacillales</taxon>
        <taxon>Bacillaceae</taxon>
        <taxon>Melghiribacillus</taxon>
    </lineage>
</organism>
<dbReference type="EMBL" id="SMAN01000003">
    <property type="protein sequence ID" value="TCT25492.1"/>
    <property type="molecule type" value="Genomic_DNA"/>
</dbReference>
<sequence>MEKITIHDIEGFNIGHAENRKALTGCTVILCEEGATGGVDVRGGSPGTRETDVLDPQNLVEKIHGVFLSGGSAYGLDVAGGVMKFLEEKGAGFDVTIARVPIVTGAILFDLYPGDPAVRPDQHLGYEACKNAEKKEELDGSKGAGLGASVGKCKGFDYAMKGGLGTYAVKIGDLKIGAIVAVNGFGDVIDPKTGKPLAGAYDREKQTYLHTEDILLQQWTASTNRFQGNTTIGAVITNAVVNKGQANKLASIAHDGLARTMRPSHTFVDGDTIFTMSTGKVEADLNVVSYLAAFVMEHAVVNGIQTAEGMGGLPSYQDVHA</sequence>
<evidence type="ECO:0000313" key="2">
    <source>
        <dbReference type="EMBL" id="TCT25492.1"/>
    </source>
</evidence>
<dbReference type="InterPro" id="IPR005321">
    <property type="entry name" value="Peptidase_S58_DmpA"/>
</dbReference>
<proteinExistence type="inferred from homology"/>
<comment type="caution">
    <text evidence="2">The sequence shown here is derived from an EMBL/GenBank/DDBJ whole genome shotgun (WGS) entry which is preliminary data.</text>
</comment>
<dbReference type="Proteomes" id="UP000294650">
    <property type="component" value="Unassembled WGS sequence"/>
</dbReference>
<dbReference type="SUPFAM" id="SSF56266">
    <property type="entry name" value="DmpA/ArgJ-like"/>
    <property type="match status" value="1"/>
</dbReference>
<dbReference type="PANTHER" id="PTHR36512">
    <property type="entry name" value="D-AMINOPEPTIDASE"/>
    <property type="match status" value="1"/>
</dbReference>
<dbReference type="PANTHER" id="PTHR36512:SF3">
    <property type="entry name" value="BLR5678 PROTEIN"/>
    <property type="match status" value="1"/>
</dbReference>
<dbReference type="AlphaFoldDB" id="A0A4R3NE61"/>
<accession>A0A4R3NE61</accession>
<protein>
    <submittedName>
        <fullName evidence="2">L-aminopeptidase/D-esterase-like protein</fullName>
    </submittedName>
</protein>
<keyword evidence="3" id="KW-1185">Reference proteome</keyword>
<dbReference type="OrthoDB" id="9808347at2"/>
<dbReference type="Pfam" id="PF03576">
    <property type="entry name" value="Peptidase_S58"/>
    <property type="match status" value="1"/>
</dbReference>
<dbReference type="InterPro" id="IPR016117">
    <property type="entry name" value="ArgJ-like_dom_sf"/>
</dbReference>
<keyword evidence="2" id="KW-0378">Hydrolase</keyword>
<dbReference type="CDD" id="cd02252">
    <property type="entry name" value="nylC_like"/>
    <property type="match status" value="1"/>
</dbReference>
<dbReference type="RefSeq" id="WP_132370927.1">
    <property type="nucleotide sequence ID" value="NZ_SMAN01000003.1"/>
</dbReference>
<reference evidence="2 3" key="1">
    <citation type="submission" date="2019-03" db="EMBL/GenBank/DDBJ databases">
        <title>Genomic Encyclopedia of Type Strains, Phase IV (KMG-IV): sequencing the most valuable type-strain genomes for metagenomic binning, comparative biology and taxonomic classification.</title>
        <authorList>
            <person name="Goeker M."/>
        </authorList>
    </citation>
    <scope>NUCLEOTIDE SEQUENCE [LARGE SCALE GENOMIC DNA]</scope>
    <source>
        <strain evidence="2 3">DSM 25894</strain>
    </source>
</reference>